<evidence type="ECO:0000256" key="2">
    <source>
        <dbReference type="PROSITE-ProRule" id="PRU01161"/>
    </source>
</evidence>
<feature type="active site" description="Proton acceptor" evidence="2">
    <location>
        <position position="334"/>
    </location>
</feature>
<dbReference type="PANTHER" id="PTHR46394:SF1">
    <property type="entry name" value="PNPLA DOMAIN-CONTAINING PROTEIN"/>
    <property type="match status" value="1"/>
</dbReference>
<evidence type="ECO:0000313" key="5">
    <source>
        <dbReference type="EMBL" id="MCP8939526.1"/>
    </source>
</evidence>
<dbReference type="PROSITE" id="PS51635">
    <property type="entry name" value="PNPLA"/>
    <property type="match status" value="1"/>
</dbReference>
<organism evidence="5 6">
    <name type="scientific">Alsobacter ponti</name>
    <dbReference type="NCBI Taxonomy" id="2962936"/>
    <lineage>
        <taxon>Bacteria</taxon>
        <taxon>Pseudomonadati</taxon>
        <taxon>Pseudomonadota</taxon>
        <taxon>Alphaproteobacteria</taxon>
        <taxon>Hyphomicrobiales</taxon>
        <taxon>Alsobacteraceae</taxon>
        <taxon>Alsobacter</taxon>
    </lineage>
</organism>
<accession>A0ABT1LDD5</accession>
<dbReference type="EMBL" id="JANCLU010000012">
    <property type="protein sequence ID" value="MCP8939526.1"/>
    <property type="molecule type" value="Genomic_DNA"/>
</dbReference>
<feature type="short sequence motif" description="GXSXG" evidence="2">
    <location>
        <begin position="146"/>
        <end position="150"/>
    </location>
</feature>
<feature type="domain" description="PNPLA" evidence="4">
    <location>
        <begin position="113"/>
        <end position="347"/>
    </location>
</feature>
<dbReference type="PANTHER" id="PTHR46394">
    <property type="entry name" value="ANNEXIN"/>
    <property type="match status" value="1"/>
</dbReference>
<evidence type="ECO:0000313" key="6">
    <source>
        <dbReference type="Proteomes" id="UP001205890"/>
    </source>
</evidence>
<protein>
    <submittedName>
        <fullName evidence="5">Patatin-like phospholipase family protein</fullName>
    </submittedName>
</protein>
<feature type="short sequence motif" description="GXGXXG" evidence="2">
    <location>
        <begin position="117"/>
        <end position="122"/>
    </location>
</feature>
<evidence type="ECO:0000256" key="1">
    <source>
        <dbReference type="ARBA" id="ARBA00023098"/>
    </source>
</evidence>
<dbReference type="InterPro" id="IPR002641">
    <property type="entry name" value="PNPLA_dom"/>
</dbReference>
<dbReference type="InterPro" id="IPR052580">
    <property type="entry name" value="Lipid_Hydrolase"/>
</dbReference>
<evidence type="ECO:0000256" key="3">
    <source>
        <dbReference type="SAM" id="MobiDB-lite"/>
    </source>
</evidence>
<dbReference type="Pfam" id="PF01734">
    <property type="entry name" value="Patatin"/>
    <property type="match status" value="1"/>
</dbReference>
<evidence type="ECO:0000259" key="4">
    <source>
        <dbReference type="PROSITE" id="PS51635"/>
    </source>
</evidence>
<sequence length="687" mass="72217">MTHIDQPLRRAGYHPVGGADSQRLDAPSASTTSEGGRTRGGAEVRARSGAVSGGRDSAGPAGVRTAEARSSQSADKTAWRSARPNPGGGLPIIRRHDDGRVTVIRHAPPIREGNVAGGGGKGNALPGVLEAWEKAGVGETMKDVYGASIGSLTAACWACGMSAEEFRQLAATSDIAGMIGVNASGITVALKSLGQGGAGYKAIAFENFVRGCLRDTALSRIDARETTGPAFTAEQKAFVDDLRARLAGGEGVTFGDLQRLSAFVPGIKNLHVTGTIVNERAHGRTLAPQEFLFDAGSTPELDVARAIHASAALPPVFESVRIDVRGRGELTFRDGGIRNNLPTSDNTEFRPKLGGLPDGQRSVVDFEDENLDRMLAGDATMRPNGANAENLIAGAKFDRGIYRKNLFLAGDPQSVFQVGLKLPHKDYSGLAGTLALRMDYADQQALIAMAEQGMTRQMERQLAPRTTTLPNLSAALNALTREELTNLAMSGDKAAQEIDAFRDSVSSILDEIDVAVAELGGAASQADLRRELQPGGRLSGLLAQLDRASAGDPERLAYIAREAHRDYPDGAGAALGALGRAGGAFNSPAMASMARMSNDIAGQELAFKLLKGDGPLIRKLYRQGDGSGGKLLAKVAVDLRDAVTADQVKQALSYAIDHFATKSDRTGRHQHAAFAAKLKDMIAKAGI</sequence>
<comment type="caution">
    <text evidence="5">The sequence shown here is derived from an EMBL/GenBank/DDBJ whole genome shotgun (WGS) entry which is preliminary data.</text>
</comment>
<keyword evidence="2" id="KW-0442">Lipid degradation</keyword>
<proteinExistence type="predicted"/>
<feature type="compositionally biased region" description="Basic and acidic residues" evidence="3">
    <location>
        <begin position="36"/>
        <end position="46"/>
    </location>
</feature>
<feature type="short sequence motif" description="DGA/G" evidence="2">
    <location>
        <begin position="334"/>
        <end position="336"/>
    </location>
</feature>
<keyword evidence="1 2" id="KW-0443">Lipid metabolism</keyword>
<dbReference type="RefSeq" id="WP_254743175.1">
    <property type="nucleotide sequence ID" value="NZ_JANCLU010000012.1"/>
</dbReference>
<keyword evidence="6" id="KW-1185">Reference proteome</keyword>
<dbReference type="Gene3D" id="1.20.1050.100">
    <property type="match status" value="1"/>
</dbReference>
<feature type="region of interest" description="Disordered" evidence="3">
    <location>
        <begin position="1"/>
        <end position="96"/>
    </location>
</feature>
<keyword evidence="2" id="KW-0378">Hydrolase</keyword>
<feature type="active site" description="Nucleophile" evidence="2">
    <location>
        <position position="148"/>
    </location>
</feature>
<dbReference type="Proteomes" id="UP001205890">
    <property type="component" value="Unassembled WGS sequence"/>
</dbReference>
<name>A0ABT1LDD5_9HYPH</name>
<reference evidence="5 6" key="1">
    <citation type="submission" date="2022-07" db="EMBL/GenBank/DDBJ databases">
        <authorList>
            <person name="Li W.-J."/>
            <person name="Deng Q.-Q."/>
        </authorList>
    </citation>
    <scope>NUCLEOTIDE SEQUENCE [LARGE SCALE GENOMIC DNA]</scope>
    <source>
        <strain evidence="5 6">SYSU M60028</strain>
    </source>
</reference>
<gene>
    <name evidence="5" type="ORF">NK718_13450</name>
</gene>
<dbReference type="SUPFAM" id="SSF52151">
    <property type="entry name" value="FabD/lysophospholipase-like"/>
    <property type="match status" value="1"/>
</dbReference>
<dbReference type="InterPro" id="IPR016035">
    <property type="entry name" value="Acyl_Trfase/lysoPLipase"/>
</dbReference>
<dbReference type="Gene3D" id="3.40.1090.10">
    <property type="entry name" value="Cytosolic phospholipase A2 catalytic domain"/>
    <property type="match status" value="1"/>
</dbReference>